<protein>
    <submittedName>
        <fullName evidence="1">Uncharacterized protein</fullName>
    </submittedName>
</protein>
<sequence length="240" mass="26949">MDDTVEIYINFNKVGITYEESRIPGPKERVYLVDGFRDGFTIDRDKFYPFSVEENKKLFEKLTRFEVPASWRIPGVTTCITLFGHDMDYAVFQEKFKQVPDGKKLSRVASKEFYSRKNIDPEFGAQERDIDVSLSDQKSTKSGLVGLGIKIAFDSSVAKKSELNSSSSVATKSTAAFAGEGNEDQDLLPTILSGRNRDDENVATKSVDSFYGEQQFEAEMSITGLQNDPLISPRPISDLY</sequence>
<organism evidence="1">
    <name type="scientific">Coptotermes formosanus</name>
    <name type="common">Formosan subterranean termite</name>
    <dbReference type="NCBI Taxonomy" id="36987"/>
    <lineage>
        <taxon>Eukaryota</taxon>
        <taxon>Metazoa</taxon>
        <taxon>Ecdysozoa</taxon>
        <taxon>Arthropoda</taxon>
        <taxon>Hexapoda</taxon>
        <taxon>Insecta</taxon>
        <taxon>Pterygota</taxon>
        <taxon>Neoptera</taxon>
        <taxon>Polyneoptera</taxon>
        <taxon>Dictyoptera</taxon>
        <taxon>Blattodea</taxon>
        <taxon>Blattoidea</taxon>
        <taxon>Termitoidae</taxon>
        <taxon>Rhinotermitidae</taxon>
        <taxon>Coptotermes</taxon>
    </lineage>
</organism>
<dbReference type="SUPFAM" id="SSF102848">
    <property type="entry name" value="NSFL1 (p97 ATPase) cofactor p47, SEP domain"/>
    <property type="match status" value="1"/>
</dbReference>
<dbReference type="AlphaFoldDB" id="R4UL57"/>
<reference evidence="1" key="1">
    <citation type="submission" date="2013-03" db="EMBL/GenBank/DDBJ databases">
        <title>Immune-Related transcriptome of Coptotermes formosanus Shiraki workers: the defense mechanism.</title>
        <authorList>
            <person name="Hussain A."/>
            <person name="Li Y.F."/>
            <person name="Wen S.Y."/>
        </authorList>
    </citation>
    <scope>NUCLEOTIDE SEQUENCE</scope>
</reference>
<proteinExistence type="evidence at transcript level"/>
<evidence type="ECO:0000313" key="1">
    <source>
        <dbReference type="EMBL" id="AGM32874.1"/>
    </source>
</evidence>
<dbReference type="EMBL" id="KC741050">
    <property type="protein sequence ID" value="AGM32874.1"/>
    <property type="molecule type" value="mRNA"/>
</dbReference>
<accession>R4UL57</accession>
<name>R4UL57_COPFO</name>
<dbReference type="InterPro" id="IPR036241">
    <property type="entry name" value="NSFL1C_SEP_dom_sf"/>
</dbReference>